<organism evidence="1 2">
    <name type="scientific">Engystomops pustulosus</name>
    <name type="common">Tungara frog</name>
    <name type="synonym">Physalaemus pustulosus</name>
    <dbReference type="NCBI Taxonomy" id="76066"/>
    <lineage>
        <taxon>Eukaryota</taxon>
        <taxon>Metazoa</taxon>
        <taxon>Chordata</taxon>
        <taxon>Craniata</taxon>
        <taxon>Vertebrata</taxon>
        <taxon>Euteleostomi</taxon>
        <taxon>Amphibia</taxon>
        <taxon>Batrachia</taxon>
        <taxon>Anura</taxon>
        <taxon>Neobatrachia</taxon>
        <taxon>Hyloidea</taxon>
        <taxon>Leptodactylidae</taxon>
        <taxon>Leiuperinae</taxon>
        <taxon>Engystomops</taxon>
    </lineage>
</organism>
<gene>
    <name evidence="1" type="ORF">GDO81_023525</name>
</gene>
<reference evidence="1" key="1">
    <citation type="thesis" date="2020" institute="ProQuest LLC" country="789 East Eisenhower Parkway, Ann Arbor, MI, USA">
        <title>Comparative Genomics and Chromosome Evolution.</title>
        <authorList>
            <person name="Mudd A.B."/>
        </authorList>
    </citation>
    <scope>NUCLEOTIDE SEQUENCE</scope>
    <source>
        <strain evidence="1">237g6f4</strain>
        <tissue evidence="1">Blood</tissue>
    </source>
</reference>
<dbReference type="AlphaFoldDB" id="A0AAV6YVZ2"/>
<accession>A0AAV6YVZ2</accession>
<evidence type="ECO:0000313" key="1">
    <source>
        <dbReference type="EMBL" id="KAG8537943.1"/>
    </source>
</evidence>
<proteinExistence type="predicted"/>
<dbReference type="Proteomes" id="UP000824782">
    <property type="component" value="Unassembled WGS sequence"/>
</dbReference>
<keyword evidence="2" id="KW-1185">Reference proteome</keyword>
<protein>
    <submittedName>
        <fullName evidence="1">Uncharacterized protein</fullName>
    </submittedName>
</protein>
<name>A0AAV6YVZ2_ENGPU</name>
<sequence length="97" mass="11403">MDNAYGSLPWLRFQEMCLQLWHRSYITPTRGYHMGIYDTTAAGGVTRREPTLYHCMWACSVIQPFWHTIIAFTNKYLTNYVPSDPLWAIFGYLDTET</sequence>
<evidence type="ECO:0000313" key="2">
    <source>
        <dbReference type="Proteomes" id="UP000824782"/>
    </source>
</evidence>
<dbReference type="EMBL" id="WNYA01025085">
    <property type="protein sequence ID" value="KAG8537943.1"/>
    <property type="molecule type" value="Genomic_DNA"/>
</dbReference>
<comment type="caution">
    <text evidence="1">The sequence shown here is derived from an EMBL/GenBank/DDBJ whole genome shotgun (WGS) entry which is preliminary data.</text>
</comment>